<evidence type="ECO:0000313" key="3">
    <source>
        <dbReference type="Proteomes" id="UP000252139"/>
    </source>
</evidence>
<protein>
    <submittedName>
        <fullName evidence="2">Uncharacterized protein</fullName>
    </submittedName>
</protein>
<evidence type="ECO:0000313" key="2">
    <source>
        <dbReference type="EMBL" id="RCH88497.1"/>
    </source>
</evidence>
<dbReference type="Proteomes" id="UP000252139">
    <property type="component" value="Unassembled WGS sequence"/>
</dbReference>
<reference evidence="2 3" key="1">
    <citation type="journal article" date="2018" name="G3 (Bethesda)">
        <title>Phylogenetic and Phylogenomic Definition of Rhizopus Species.</title>
        <authorList>
            <person name="Gryganskyi A.P."/>
            <person name="Golan J."/>
            <person name="Dolatabadi S."/>
            <person name="Mondo S."/>
            <person name="Robb S."/>
            <person name="Idnurm A."/>
            <person name="Muszewska A."/>
            <person name="Steczkiewicz K."/>
            <person name="Masonjones S."/>
            <person name="Liao H.L."/>
            <person name="Gajdeczka M.T."/>
            <person name="Anike F."/>
            <person name="Vuek A."/>
            <person name="Anishchenko I.M."/>
            <person name="Voigt K."/>
            <person name="de Hoog G.S."/>
            <person name="Smith M.E."/>
            <person name="Heitman J."/>
            <person name="Vilgalys R."/>
            <person name="Stajich J.E."/>
        </authorList>
    </citation>
    <scope>NUCLEOTIDE SEQUENCE [LARGE SCALE GENOMIC DNA]</scope>
    <source>
        <strain evidence="2 3">CBS 357.93</strain>
    </source>
</reference>
<evidence type="ECO:0000256" key="1">
    <source>
        <dbReference type="SAM" id="MobiDB-lite"/>
    </source>
</evidence>
<feature type="non-terminal residue" evidence="2">
    <location>
        <position position="74"/>
    </location>
</feature>
<dbReference type="OrthoDB" id="10538503at2759"/>
<proteinExistence type="predicted"/>
<name>A0A367JF08_RHIAZ</name>
<accession>A0A367JF08</accession>
<gene>
    <name evidence="2" type="ORF">CU097_002878</name>
</gene>
<organism evidence="2 3">
    <name type="scientific">Rhizopus azygosporus</name>
    <name type="common">Rhizopus microsporus var. azygosporus</name>
    <dbReference type="NCBI Taxonomy" id="86630"/>
    <lineage>
        <taxon>Eukaryota</taxon>
        <taxon>Fungi</taxon>
        <taxon>Fungi incertae sedis</taxon>
        <taxon>Mucoromycota</taxon>
        <taxon>Mucoromycotina</taxon>
        <taxon>Mucoromycetes</taxon>
        <taxon>Mucorales</taxon>
        <taxon>Mucorineae</taxon>
        <taxon>Rhizopodaceae</taxon>
        <taxon>Rhizopus</taxon>
    </lineage>
</organism>
<comment type="caution">
    <text evidence="2">The sequence shown here is derived from an EMBL/GenBank/DDBJ whole genome shotgun (WGS) entry which is preliminary data.</text>
</comment>
<keyword evidence="3" id="KW-1185">Reference proteome</keyword>
<feature type="compositionally biased region" description="Basic and acidic residues" evidence="1">
    <location>
        <begin position="57"/>
        <end position="74"/>
    </location>
</feature>
<feature type="region of interest" description="Disordered" evidence="1">
    <location>
        <begin position="51"/>
        <end position="74"/>
    </location>
</feature>
<sequence length="74" mass="8446">MASDLRFYNKDGQGHIYDEDGREAMAVDEIPSFRLTKLKTLQKFIKHTEVDMSGLSEGHDTTMKDAPEKKDRAT</sequence>
<dbReference type="AlphaFoldDB" id="A0A367JF08"/>
<dbReference type="EMBL" id="PJQL01001456">
    <property type="protein sequence ID" value="RCH88497.1"/>
    <property type="molecule type" value="Genomic_DNA"/>
</dbReference>